<reference evidence="2 3" key="1">
    <citation type="submission" date="2019-05" db="EMBL/GenBank/DDBJ databases">
        <authorList>
            <person name="Zhou X."/>
        </authorList>
    </citation>
    <scope>NUCLEOTIDE SEQUENCE [LARGE SCALE GENOMIC DNA]</scope>
    <source>
        <strain evidence="2 3">DSM 432</strain>
    </source>
</reference>
<name>A0A6C1KKP1_XANAU</name>
<accession>A0A6C1KKP1</accession>
<dbReference type="Proteomes" id="UP000305131">
    <property type="component" value="Unassembled WGS sequence"/>
</dbReference>
<evidence type="ECO:0000313" key="3">
    <source>
        <dbReference type="Proteomes" id="UP000305131"/>
    </source>
</evidence>
<evidence type="ECO:0000256" key="1">
    <source>
        <dbReference type="SAM" id="MobiDB-lite"/>
    </source>
</evidence>
<dbReference type="AlphaFoldDB" id="A0A6C1KKP1"/>
<sequence length="71" mass="7731">MRTAMTLAAHCSAGWLASVFVTLLMVRAIRGHGDRYTYLTAASGMGRHAKRSNQQKAQQDATEKASHVCLP</sequence>
<organism evidence="2 3">
    <name type="scientific">Xanthobacter autotrophicus</name>
    <dbReference type="NCBI Taxonomy" id="280"/>
    <lineage>
        <taxon>Bacteria</taxon>
        <taxon>Pseudomonadati</taxon>
        <taxon>Pseudomonadota</taxon>
        <taxon>Alphaproteobacteria</taxon>
        <taxon>Hyphomicrobiales</taxon>
        <taxon>Xanthobacteraceae</taxon>
        <taxon>Xanthobacter</taxon>
    </lineage>
</organism>
<protein>
    <submittedName>
        <fullName evidence="2">Uncharacterized protein</fullName>
    </submittedName>
</protein>
<dbReference type="EMBL" id="VAUP01000002">
    <property type="protein sequence ID" value="TLX44888.1"/>
    <property type="molecule type" value="Genomic_DNA"/>
</dbReference>
<gene>
    <name evidence="2" type="ORF">FBQ73_00190</name>
</gene>
<evidence type="ECO:0000313" key="2">
    <source>
        <dbReference type="EMBL" id="TLX44888.1"/>
    </source>
</evidence>
<feature type="compositionally biased region" description="Basic and acidic residues" evidence="1">
    <location>
        <begin position="61"/>
        <end position="71"/>
    </location>
</feature>
<comment type="caution">
    <text evidence="2">The sequence shown here is derived from an EMBL/GenBank/DDBJ whole genome shotgun (WGS) entry which is preliminary data.</text>
</comment>
<feature type="region of interest" description="Disordered" evidence="1">
    <location>
        <begin position="47"/>
        <end position="71"/>
    </location>
</feature>
<proteinExistence type="predicted"/>